<evidence type="ECO:0000256" key="1">
    <source>
        <dbReference type="SAM" id="Phobius"/>
    </source>
</evidence>
<organism evidence="2 3">
    <name type="scientific">Basidiobolus ranarum</name>
    <dbReference type="NCBI Taxonomy" id="34480"/>
    <lineage>
        <taxon>Eukaryota</taxon>
        <taxon>Fungi</taxon>
        <taxon>Fungi incertae sedis</taxon>
        <taxon>Zoopagomycota</taxon>
        <taxon>Entomophthoromycotina</taxon>
        <taxon>Basidiobolomycetes</taxon>
        <taxon>Basidiobolales</taxon>
        <taxon>Basidiobolaceae</taxon>
        <taxon>Basidiobolus</taxon>
    </lineage>
</organism>
<gene>
    <name evidence="2" type="ORF">K7432_011646</name>
</gene>
<keyword evidence="1" id="KW-0472">Membrane</keyword>
<feature type="transmembrane region" description="Helical" evidence="1">
    <location>
        <begin position="94"/>
        <end position="118"/>
    </location>
</feature>
<dbReference type="EMBL" id="JASJQH010000924">
    <property type="protein sequence ID" value="KAK9762533.1"/>
    <property type="molecule type" value="Genomic_DNA"/>
</dbReference>
<keyword evidence="1" id="KW-1133">Transmembrane helix</keyword>
<protein>
    <submittedName>
        <fullName evidence="2">Uncharacterized protein</fullName>
    </submittedName>
</protein>
<keyword evidence="3" id="KW-1185">Reference proteome</keyword>
<evidence type="ECO:0000313" key="2">
    <source>
        <dbReference type="EMBL" id="KAK9762533.1"/>
    </source>
</evidence>
<keyword evidence="1" id="KW-0812">Transmembrane</keyword>
<accession>A0ABR2WLX7</accession>
<dbReference type="Proteomes" id="UP001479436">
    <property type="component" value="Unassembled WGS sequence"/>
</dbReference>
<reference evidence="2 3" key="1">
    <citation type="submission" date="2023-04" db="EMBL/GenBank/DDBJ databases">
        <title>Genome of Basidiobolus ranarum AG-B5.</title>
        <authorList>
            <person name="Stajich J.E."/>
            <person name="Carter-House D."/>
            <person name="Gryganskyi A."/>
        </authorList>
    </citation>
    <scope>NUCLEOTIDE SEQUENCE [LARGE SCALE GENOMIC DNA]</scope>
    <source>
        <strain evidence="2 3">AG-B5</strain>
    </source>
</reference>
<name>A0ABR2WLX7_9FUNG</name>
<sequence length="199" mass="22135">MVKVEIPMYTKYVQNRFLFTCILVLAMVQGILCYPGGKEGDFQDPSASVAPSPTFVNTPYNSKTSIIATTWMATPIPTSAPTYSNNNSESHPGIPLWSMIGIGLSCFALFSGCFVAVLKRWGKNNTNRSYGNPPVQVEMGSERLESYEEAITPYQQPPPAYSYEVKHFETVVLRSVGRQPEYPNYTGYTVFGQNSNNSR</sequence>
<proteinExistence type="predicted"/>
<comment type="caution">
    <text evidence="2">The sequence shown here is derived from an EMBL/GenBank/DDBJ whole genome shotgun (WGS) entry which is preliminary data.</text>
</comment>
<evidence type="ECO:0000313" key="3">
    <source>
        <dbReference type="Proteomes" id="UP001479436"/>
    </source>
</evidence>